<gene>
    <name evidence="1" type="ORF">KI688_011797</name>
</gene>
<comment type="caution">
    <text evidence="1">The sequence shown here is derived from an EMBL/GenBank/DDBJ whole genome shotgun (WGS) entry which is preliminary data.</text>
</comment>
<dbReference type="AlphaFoldDB" id="A0A9P8BWT3"/>
<organism evidence="1 2">
    <name type="scientific">Linnemannia hyalina</name>
    <dbReference type="NCBI Taxonomy" id="64524"/>
    <lineage>
        <taxon>Eukaryota</taxon>
        <taxon>Fungi</taxon>
        <taxon>Fungi incertae sedis</taxon>
        <taxon>Mucoromycota</taxon>
        <taxon>Mortierellomycotina</taxon>
        <taxon>Mortierellomycetes</taxon>
        <taxon>Mortierellales</taxon>
        <taxon>Mortierellaceae</taxon>
        <taxon>Linnemannia</taxon>
    </lineage>
</organism>
<keyword evidence="2" id="KW-1185">Reference proteome</keyword>
<dbReference type="EMBL" id="JAHRHY010000007">
    <property type="protein sequence ID" value="KAG9068202.1"/>
    <property type="molecule type" value="Genomic_DNA"/>
</dbReference>
<sequence length="519" mass="59061">MEPSMVLVVYLRQRAIHGVGRVLAAELTSTLTWLARHARAIHGVGRVLAAELTSTLTWLARHARAIHGVGRVLAAEISAMSSKTSTPYWRSYLDALDSEAPIDTQKYFSMVSSPFKLNQFELYSAVKPTLNVRSALDRWWVDVYKKMETSRDETIRRVGAMLRTQQGQDSLTGKLDTFWKEVEVHQAVEEDRLVNLRMTTDAKRDALMLKSRDGSDIFPTEDEDLKANEGVCTPPRKPIVYGDIPLVSDVFDQLSEADLILLNSATTWFKKLTASGIDQAIILMREERFPIAWIHDLLYDRLKLIRKGVQATWDENTYTSLWVNLDLMALYTGVDDLMTLVFANENHFSPSAWRRSLVRDHPNSKGTNVDGFYAGKDGMIDIVVENVGSPSCSNYTKKLEDERKCWRNTADALLERYYLSTGSFEVAKEYNVISMVIYGTNLYQVKKIFHGQYHTNKDAYLVKIMLHLKLCLVIKSVMERNQDVAKRFDETIDSLLPKDEQASFNLALHVTPSKTTKDV</sequence>
<name>A0A9P8BWT3_9FUNG</name>
<dbReference type="OrthoDB" id="2391656at2759"/>
<evidence type="ECO:0000313" key="2">
    <source>
        <dbReference type="Proteomes" id="UP000707451"/>
    </source>
</evidence>
<proteinExistence type="predicted"/>
<protein>
    <submittedName>
        <fullName evidence="1">Uncharacterized protein</fullName>
    </submittedName>
</protein>
<evidence type="ECO:0000313" key="1">
    <source>
        <dbReference type="EMBL" id="KAG9068202.1"/>
    </source>
</evidence>
<accession>A0A9P8BWT3</accession>
<dbReference type="Proteomes" id="UP000707451">
    <property type="component" value="Unassembled WGS sequence"/>
</dbReference>
<reference evidence="1" key="1">
    <citation type="submission" date="2021-06" db="EMBL/GenBank/DDBJ databases">
        <title>Genome Sequence of Mortierella hyaline Strain SCG-10, a Cold-Adapted, Nitrate-Reducing Fungus Isolated from Soil in Minnesota, USA.</title>
        <authorList>
            <person name="Aldossari N."/>
        </authorList>
    </citation>
    <scope>NUCLEOTIDE SEQUENCE</scope>
    <source>
        <strain evidence="1">SCG-10</strain>
    </source>
</reference>